<dbReference type="SMART" id="SM00970">
    <property type="entry name" value="s48_45"/>
    <property type="match status" value="1"/>
</dbReference>
<evidence type="ECO:0000256" key="8">
    <source>
        <dbReference type="ARBA" id="ARBA00023136"/>
    </source>
</evidence>
<feature type="transmembrane region" description="Helical" evidence="10">
    <location>
        <begin position="325"/>
        <end position="344"/>
    </location>
</feature>
<keyword evidence="6" id="KW-0915">Sodium</keyword>
<keyword evidence="2" id="KW-0813">Transport</keyword>
<feature type="transmembrane region" description="Helical" evidence="10">
    <location>
        <begin position="350"/>
        <end position="369"/>
    </location>
</feature>
<reference evidence="12 13" key="1">
    <citation type="submission" date="2016-05" db="EMBL/GenBank/DDBJ databases">
        <title>Chromosome and linear plasmid sequence of a 2015 human isolate of tick-borne relapsing fever spirochete, Borrelia turicatae.</title>
        <authorList>
            <person name="Kingry L.C."/>
            <person name="Dhwani B."/>
            <person name="Replogle A."/>
            <person name="Sexton C."/>
            <person name="Rowe L."/>
            <person name="Stermole B.M."/>
            <person name="Christensen A.M."/>
            <person name="Schriefer M.E."/>
        </authorList>
    </citation>
    <scope>NUCLEOTIDE SEQUENCE [LARGE SCALE GENOMIC DNA]</scope>
    <source>
        <strain evidence="12 13">BTE5EL</strain>
    </source>
</reference>
<dbReference type="Pfam" id="PF00999">
    <property type="entry name" value="Na_H_Exchanger"/>
    <property type="match status" value="1"/>
</dbReference>
<dbReference type="Proteomes" id="UP000264231">
    <property type="component" value="Chromosome"/>
</dbReference>
<dbReference type="PANTHER" id="PTHR43562:SF3">
    <property type="entry name" value="SODIUM ION_PROTON EXCHANGER (EUROFUNG)"/>
    <property type="match status" value="1"/>
</dbReference>
<dbReference type="InterPro" id="IPR002178">
    <property type="entry name" value="PTS_EIIA_type-2_dom"/>
</dbReference>
<feature type="transmembrane region" description="Helical" evidence="10">
    <location>
        <begin position="232"/>
        <end position="255"/>
    </location>
</feature>
<dbReference type="EMBL" id="CP015629">
    <property type="protein sequence ID" value="ANF33918.1"/>
    <property type="molecule type" value="Genomic_DNA"/>
</dbReference>
<evidence type="ECO:0000313" key="13">
    <source>
        <dbReference type="Proteomes" id="UP000264231"/>
    </source>
</evidence>
<dbReference type="InterPro" id="IPR038770">
    <property type="entry name" value="Na+/solute_symporter_sf"/>
</dbReference>
<name>A0A172XBJ3_BORTU</name>
<dbReference type="Pfam" id="PF00359">
    <property type="entry name" value="PTS_EIIA_2"/>
    <property type="match status" value="1"/>
</dbReference>
<keyword evidence="4 10" id="KW-0812">Transmembrane</keyword>
<evidence type="ECO:0000256" key="10">
    <source>
        <dbReference type="SAM" id="Phobius"/>
    </source>
</evidence>
<evidence type="ECO:0000256" key="4">
    <source>
        <dbReference type="ARBA" id="ARBA00022692"/>
    </source>
</evidence>
<protein>
    <submittedName>
        <fullName evidence="12">Sodium:proton antiporter</fullName>
    </submittedName>
</protein>
<dbReference type="InterPro" id="IPR016152">
    <property type="entry name" value="PTrfase/Anion_transptr"/>
</dbReference>
<evidence type="ECO:0000259" key="11">
    <source>
        <dbReference type="PROSITE" id="PS51094"/>
    </source>
</evidence>
<dbReference type="PANTHER" id="PTHR43562">
    <property type="entry name" value="NAPA-TYPE SODIUM/HYDROGEN ANTIPORTER"/>
    <property type="match status" value="1"/>
</dbReference>
<dbReference type="PROSITE" id="PS51094">
    <property type="entry name" value="PTS_EIIA_TYPE_2"/>
    <property type="match status" value="1"/>
</dbReference>
<organism evidence="12 13">
    <name type="scientific">Borrelia turicatae</name>
    <dbReference type="NCBI Taxonomy" id="142"/>
    <lineage>
        <taxon>Bacteria</taxon>
        <taxon>Pseudomonadati</taxon>
        <taxon>Spirochaetota</taxon>
        <taxon>Spirochaetia</taxon>
        <taxon>Spirochaetales</taxon>
        <taxon>Borreliaceae</taxon>
        <taxon>Borrelia</taxon>
    </lineage>
</organism>
<dbReference type="SUPFAM" id="SSF55804">
    <property type="entry name" value="Phoshotransferase/anion transport protein"/>
    <property type="match status" value="1"/>
</dbReference>
<evidence type="ECO:0000256" key="3">
    <source>
        <dbReference type="ARBA" id="ARBA00022449"/>
    </source>
</evidence>
<dbReference type="InterPro" id="IPR006153">
    <property type="entry name" value="Cation/H_exchanger_TM"/>
</dbReference>
<keyword evidence="8 10" id="KW-0472">Membrane</keyword>
<dbReference type="AlphaFoldDB" id="A0A172XBJ3"/>
<proteinExistence type="predicted"/>
<dbReference type="OMA" id="FAVMGMM"/>
<feature type="transmembrane region" description="Helical" evidence="10">
    <location>
        <begin position="294"/>
        <end position="313"/>
    </location>
</feature>
<keyword evidence="5 10" id="KW-1133">Transmembrane helix</keyword>
<keyword evidence="7" id="KW-0406">Ion transport</keyword>
<keyword evidence="9" id="KW-0739">Sodium transport</keyword>
<evidence type="ECO:0000313" key="12">
    <source>
        <dbReference type="EMBL" id="ANF33918.1"/>
    </source>
</evidence>
<feature type="transmembrane region" description="Helical" evidence="10">
    <location>
        <begin position="36"/>
        <end position="57"/>
    </location>
</feature>
<comment type="subcellular location">
    <subcellularLocation>
        <location evidence="1">Membrane</location>
        <topology evidence="1">Multi-pass membrane protein</topology>
    </subcellularLocation>
</comment>
<dbReference type="InterPro" id="IPR010884">
    <property type="entry name" value="6_CYS_dom"/>
</dbReference>
<feature type="domain" description="PTS EIIA type-2" evidence="11">
    <location>
        <begin position="568"/>
        <end position="706"/>
    </location>
</feature>
<evidence type="ECO:0000256" key="2">
    <source>
        <dbReference type="ARBA" id="ARBA00022448"/>
    </source>
</evidence>
<feature type="transmembrane region" description="Helical" evidence="10">
    <location>
        <begin position="106"/>
        <end position="125"/>
    </location>
</feature>
<evidence type="ECO:0000256" key="5">
    <source>
        <dbReference type="ARBA" id="ARBA00022989"/>
    </source>
</evidence>
<feature type="transmembrane region" description="Helical" evidence="10">
    <location>
        <begin position="200"/>
        <end position="220"/>
    </location>
</feature>
<evidence type="ECO:0000256" key="7">
    <source>
        <dbReference type="ARBA" id="ARBA00023065"/>
    </source>
</evidence>
<dbReference type="GO" id="GO:0015297">
    <property type="term" value="F:antiporter activity"/>
    <property type="evidence" value="ECO:0007669"/>
    <property type="project" value="UniProtKB-KW"/>
</dbReference>
<accession>A0A172XBJ3</accession>
<evidence type="ECO:0000256" key="6">
    <source>
        <dbReference type="ARBA" id="ARBA00023053"/>
    </source>
</evidence>
<feature type="transmembrane region" description="Helical" evidence="10">
    <location>
        <begin position="415"/>
        <end position="435"/>
    </location>
</feature>
<evidence type="ECO:0000256" key="9">
    <source>
        <dbReference type="ARBA" id="ARBA00023201"/>
    </source>
</evidence>
<feature type="transmembrane region" description="Helical" evidence="10">
    <location>
        <begin position="69"/>
        <end position="94"/>
    </location>
</feature>
<feature type="transmembrane region" description="Helical" evidence="10">
    <location>
        <begin position="165"/>
        <end position="188"/>
    </location>
</feature>
<keyword evidence="3" id="KW-0050">Antiport</keyword>
<sequence length="706" mass="78657">MNKKILYKILFIINPILSFGMADYMKDTSHNIDAKISSFIMSLAIIVISASLLGNLVSKFGIPKVIGQITAGILLSPTFLGKIKIPLLFPLGIISVSDHYLINEEIFAISTIASIILLFMAGLETDLKLFLKFLPRGGLIGITEVIGTFTSFALISTILFDVQLISPTALFIGIIATPSSAGIAASILSAKKKMSTSEGVTIISTSIIDDVLSMIMLTSVITISRSLSDLDIAISITATIKNILIWFCLTFILILLSEPISKLLKSFNSVTLATVITITFTFIVASFFQNLGMSFVIGAYIFGLAMSKTDIVCVIQDKLTIFERFFIPIFFTSIGLMADINVILSKEVLILGTLLSLIAIATKLIYCFIPSCFLGFNKLGALRIAFGMVPRGEISLIIANLALSSEFISQKIFGITIIIVFLPTIIVTPIINILFQINKNGLKKEIKTEQNTQITVSFKYDNLTKILVWELKNELRKEGFFTQQIKNDFSQYINARYNDISLSIKREGSKITFECPNKHLIIIQDLFRETILNLERITEEVKTVSVKAQKLNYSINYDKIRSNIALNKRIKKENIILELKATNKTEVLRELLGVIKIEIDKEIILQDLMEREKLITTALKEGFAIPHLKTNLITKMHIAIGISHDGIDFNATDKNLSHIFILILYPAKEYVNYPRILASIVGKVDSNKKEMLKAKTDKEIYNIIVG</sequence>
<dbReference type="Gene3D" id="1.20.1530.20">
    <property type="match status" value="1"/>
</dbReference>
<dbReference type="Gene3D" id="3.40.930.10">
    <property type="entry name" value="Mannitol-specific EII, Chain A"/>
    <property type="match status" value="1"/>
</dbReference>
<dbReference type="GO" id="GO:0016020">
    <property type="term" value="C:membrane"/>
    <property type="evidence" value="ECO:0007669"/>
    <property type="project" value="UniProtKB-SubCell"/>
</dbReference>
<feature type="transmembrane region" description="Helical" evidence="10">
    <location>
        <begin position="137"/>
        <end position="159"/>
    </location>
</feature>
<evidence type="ECO:0000256" key="1">
    <source>
        <dbReference type="ARBA" id="ARBA00004141"/>
    </source>
</evidence>
<feature type="transmembrane region" description="Helical" evidence="10">
    <location>
        <begin position="267"/>
        <end position="288"/>
    </location>
</feature>
<feature type="transmembrane region" description="Helical" evidence="10">
    <location>
        <begin position="381"/>
        <end position="403"/>
    </location>
</feature>
<gene>
    <name evidence="12" type="ORF">A7978_02210</name>
</gene>
<dbReference type="GO" id="GO:0006814">
    <property type="term" value="P:sodium ion transport"/>
    <property type="evidence" value="ECO:0007669"/>
    <property type="project" value="UniProtKB-KW"/>
</dbReference>
<dbReference type="GO" id="GO:1902600">
    <property type="term" value="P:proton transmembrane transport"/>
    <property type="evidence" value="ECO:0007669"/>
    <property type="project" value="InterPro"/>
</dbReference>
<feature type="transmembrane region" description="Helical" evidence="10">
    <location>
        <begin position="5"/>
        <end position="24"/>
    </location>
</feature>